<dbReference type="EMBL" id="WSTA01000021">
    <property type="protein sequence ID" value="MWB98194.1"/>
    <property type="molecule type" value="Genomic_DNA"/>
</dbReference>
<evidence type="ECO:0000313" key="2">
    <source>
        <dbReference type="Proteomes" id="UP000438182"/>
    </source>
</evidence>
<comment type="caution">
    <text evidence="1">The sequence shown here is derived from an EMBL/GenBank/DDBJ whole genome shotgun (WGS) entry which is preliminary data.</text>
</comment>
<reference evidence="1 2" key="1">
    <citation type="submission" date="2019-12" db="EMBL/GenBank/DDBJ databases">
        <authorList>
            <person name="Kim Y.S."/>
        </authorList>
    </citation>
    <scope>NUCLEOTIDE SEQUENCE [LARGE SCALE GENOMIC DNA]</scope>
    <source>
        <strain evidence="1 2">MMS17-SY077</strain>
    </source>
</reference>
<dbReference type="RefSeq" id="WP_160423536.1">
    <property type="nucleotide sequence ID" value="NZ_WSTA01000021.1"/>
</dbReference>
<organism evidence="1 2">
    <name type="scientific">Agromyces seonyuensis</name>
    <dbReference type="NCBI Taxonomy" id="2662446"/>
    <lineage>
        <taxon>Bacteria</taxon>
        <taxon>Bacillati</taxon>
        <taxon>Actinomycetota</taxon>
        <taxon>Actinomycetes</taxon>
        <taxon>Micrococcales</taxon>
        <taxon>Microbacteriaceae</taxon>
        <taxon>Agromyces</taxon>
    </lineage>
</organism>
<gene>
    <name evidence="1" type="ORF">GB864_06485</name>
</gene>
<accession>A0A6I4P4G7</accession>
<dbReference type="AlphaFoldDB" id="A0A6I4P4G7"/>
<keyword evidence="2" id="KW-1185">Reference proteome</keyword>
<evidence type="ECO:0000313" key="1">
    <source>
        <dbReference type="EMBL" id="MWB98194.1"/>
    </source>
</evidence>
<dbReference type="Proteomes" id="UP000438182">
    <property type="component" value="Unassembled WGS sequence"/>
</dbReference>
<sequence length="208" mass="22292">MTASPNDVPDFQLVLPDGWTRIRPDLAGEQEAIKRASAALRRYARPDLDFEFRLLLKSAFRRLEESRAVALFVPTDLPGDSVLPMSITASVLVDPAGGTLDAAVSDLFRGGATMLGDDTSVVRWERSVRGSAELQGADVDQLNYLIPIPGSGRRRGLLFSTSILLDPEASSASDADADGVDAVAGMRLLSDAIIATFAWRIPAGGRHD</sequence>
<proteinExistence type="predicted"/>
<name>A0A6I4P4G7_9MICO</name>
<protein>
    <submittedName>
        <fullName evidence="1">Uncharacterized protein</fullName>
    </submittedName>
</protein>